<dbReference type="GO" id="GO:0004674">
    <property type="term" value="F:protein serine/threonine kinase activity"/>
    <property type="evidence" value="ECO:0007669"/>
    <property type="project" value="UniProtKB-EC"/>
</dbReference>
<feature type="domain" description="Protein kinase" evidence="10">
    <location>
        <begin position="17"/>
        <end position="279"/>
    </location>
</feature>
<evidence type="ECO:0000256" key="6">
    <source>
        <dbReference type="ARBA" id="ARBA00022803"/>
    </source>
</evidence>
<feature type="repeat" description="TPR" evidence="8">
    <location>
        <begin position="534"/>
        <end position="567"/>
    </location>
</feature>
<protein>
    <recommendedName>
        <fullName evidence="1">non-specific serine/threonine protein kinase</fullName>
        <ecNumber evidence="1">2.7.11.1</ecNumber>
    </recommendedName>
</protein>
<dbReference type="AlphaFoldDB" id="A0A328VHY3"/>
<dbReference type="PROSITE" id="PS50005">
    <property type="entry name" value="TPR"/>
    <property type="match status" value="5"/>
</dbReference>
<evidence type="ECO:0000256" key="5">
    <source>
        <dbReference type="ARBA" id="ARBA00022777"/>
    </source>
</evidence>
<dbReference type="Gene3D" id="3.30.200.20">
    <property type="entry name" value="Phosphorylase Kinase, domain 1"/>
    <property type="match status" value="1"/>
</dbReference>
<dbReference type="PROSITE" id="PS50011">
    <property type="entry name" value="PROTEIN_KINASE_DOM"/>
    <property type="match status" value="1"/>
</dbReference>
<evidence type="ECO:0000256" key="4">
    <source>
        <dbReference type="ARBA" id="ARBA00022741"/>
    </source>
</evidence>
<organism evidence="11 12">
    <name type="scientific">Thermogemmatispora tikiterensis</name>
    <dbReference type="NCBI Taxonomy" id="1825093"/>
    <lineage>
        <taxon>Bacteria</taxon>
        <taxon>Bacillati</taxon>
        <taxon>Chloroflexota</taxon>
        <taxon>Ktedonobacteria</taxon>
        <taxon>Thermogemmatisporales</taxon>
        <taxon>Thermogemmatisporaceae</taxon>
        <taxon>Thermogemmatispora</taxon>
    </lineage>
</organism>
<gene>
    <name evidence="11" type="ORF">A4R35_03945</name>
</gene>
<feature type="region of interest" description="Disordered" evidence="9">
    <location>
        <begin position="332"/>
        <end position="424"/>
    </location>
</feature>
<dbReference type="Pfam" id="PF07719">
    <property type="entry name" value="TPR_2"/>
    <property type="match status" value="1"/>
</dbReference>
<dbReference type="Pfam" id="PF13432">
    <property type="entry name" value="TPR_16"/>
    <property type="match status" value="3"/>
</dbReference>
<evidence type="ECO:0000256" key="2">
    <source>
        <dbReference type="ARBA" id="ARBA00022679"/>
    </source>
</evidence>
<keyword evidence="6 8" id="KW-0802">TPR repeat</keyword>
<keyword evidence="4" id="KW-0547">Nucleotide-binding</keyword>
<feature type="repeat" description="TPR" evidence="8">
    <location>
        <begin position="568"/>
        <end position="601"/>
    </location>
</feature>
<name>A0A328VHY3_9CHLR</name>
<proteinExistence type="predicted"/>
<evidence type="ECO:0000313" key="11">
    <source>
        <dbReference type="EMBL" id="RAQ94674.1"/>
    </source>
</evidence>
<keyword evidence="5" id="KW-0418">Kinase</keyword>
<feature type="repeat" description="TPR" evidence="8">
    <location>
        <begin position="466"/>
        <end position="499"/>
    </location>
</feature>
<feature type="compositionally biased region" description="Low complexity" evidence="9">
    <location>
        <begin position="363"/>
        <end position="379"/>
    </location>
</feature>
<dbReference type="PANTHER" id="PTHR43289:SF6">
    <property type="entry name" value="SERINE_THREONINE-PROTEIN KINASE NEKL-3"/>
    <property type="match status" value="1"/>
</dbReference>
<keyword evidence="7" id="KW-0067">ATP-binding</keyword>
<keyword evidence="3" id="KW-0677">Repeat</keyword>
<dbReference type="EMBL" id="MCIF01000002">
    <property type="protein sequence ID" value="RAQ94674.1"/>
    <property type="molecule type" value="Genomic_DNA"/>
</dbReference>
<dbReference type="OrthoDB" id="9814968at2"/>
<keyword evidence="12" id="KW-1185">Reference proteome</keyword>
<dbReference type="SUPFAM" id="SSF56112">
    <property type="entry name" value="Protein kinase-like (PK-like)"/>
    <property type="match status" value="1"/>
</dbReference>
<dbReference type="SUPFAM" id="SSF48452">
    <property type="entry name" value="TPR-like"/>
    <property type="match status" value="1"/>
</dbReference>
<evidence type="ECO:0000256" key="7">
    <source>
        <dbReference type="ARBA" id="ARBA00022840"/>
    </source>
</evidence>
<dbReference type="Gene3D" id="1.10.510.10">
    <property type="entry name" value="Transferase(Phosphotransferase) domain 1"/>
    <property type="match status" value="1"/>
</dbReference>
<comment type="caution">
    <text evidence="11">The sequence shown here is derived from an EMBL/GenBank/DDBJ whole genome shotgun (WGS) entry which is preliminary data.</text>
</comment>
<evidence type="ECO:0000256" key="8">
    <source>
        <dbReference type="PROSITE-ProRule" id="PRU00339"/>
    </source>
</evidence>
<dbReference type="RefSeq" id="WP_112426758.1">
    <property type="nucleotide sequence ID" value="NZ_MCIF01000002.1"/>
</dbReference>
<dbReference type="SMART" id="SM00028">
    <property type="entry name" value="TPR"/>
    <property type="match status" value="9"/>
</dbReference>
<dbReference type="Gene3D" id="1.25.40.10">
    <property type="entry name" value="Tetratricopeptide repeat domain"/>
    <property type="match status" value="3"/>
</dbReference>
<evidence type="ECO:0000259" key="10">
    <source>
        <dbReference type="PROSITE" id="PS50011"/>
    </source>
</evidence>
<evidence type="ECO:0000256" key="3">
    <source>
        <dbReference type="ARBA" id="ARBA00022737"/>
    </source>
</evidence>
<dbReference type="InterPro" id="IPR013105">
    <property type="entry name" value="TPR_2"/>
</dbReference>
<dbReference type="PANTHER" id="PTHR43289">
    <property type="entry name" value="MITOGEN-ACTIVATED PROTEIN KINASE KINASE KINASE 20-RELATED"/>
    <property type="match status" value="1"/>
</dbReference>
<evidence type="ECO:0000256" key="9">
    <source>
        <dbReference type="SAM" id="MobiDB-lite"/>
    </source>
</evidence>
<sequence length="705" mass="77923">MAPAAPGSYTGKQLGNYRIGERLASGSFGEVYLAEHLLLPRRAAIKFLSSARGVSVKEQQAFLQEARLLEALRHPHILPLYDAGLDRDFPPYLIAAYAAGGSLRDRLRQQPDGLPLEEALQILEQVGQALEHAHSQEKPVVHRDLKPENILFDAAGSALLADFGIAVILDAAATQRLSIAGTLPYMAPEQFAGEVSPASDQYALGCLAYELLTGRKPLTVPPGGGWFAWAQQQREALPLPASQFRPELPIHIELAVLKALMKEPGRRHASVAEFLSALRTAPHDPEQYRELKACWLQRAREEAAQGQVEAALQRYRIVERIDPVDPQPLRESTMLRRSQQQPPAAPAAAQPRPQLSPTPVSPAPAAAPLQQSAVPAPAATPSLAQPVELQPPSALAGSPALSPAESPLEEGREAEQRRQEEERVRLLARAQAQALKATGDQLVRQGQYGEALRSYLQATARDPELPFDWRWLGDTCWQLAHFEEALTAYEQALRRNPQDSYAQSGRAATLQRLGREAEALRAYELALEADPSNVAAHYGRGLILLAHEAYGKALAAFERAVQLQPTFAAAHCARGDALYQLRSYRAALAAYEEALRYDPGLVDARYGQADTLLQLRREREAREAYRLALEAEERTGLGRLSLRRADALFIVGRYIEALSLYEQLLQRQPDEPDLYERRGNVLKKLGREREAQAAYREADRLRGYV</sequence>
<feature type="repeat" description="TPR" evidence="8">
    <location>
        <begin position="432"/>
        <end position="465"/>
    </location>
</feature>
<reference evidence="11 12" key="1">
    <citation type="submission" date="2016-08" db="EMBL/GenBank/DDBJ databases">
        <title>Analysis of Carbohydrate Active Enzymes in Thermogemmatispora T81 Reveals Carbohydrate Degradation Ability.</title>
        <authorList>
            <person name="Tomazini A."/>
            <person name="Lal S."/>
            <person name="Stott M."/>
            <person name="Henrissat B."/>
            <person name="Polikarpov I."/>
            <person name="Sparling R."/>
            <person name="Levin D.B."/>
        </authorList>
    </citation>
    <scope>NUCLEOTIDE SEQUENCE [LARGE SCALE GENOMIC DNA]</scope>
    <source>
        <strain evidence="11 12">T81</strain>
    </source>
</reference>
<dbReference type="InterPro" id="IPR000719">
    <property type="entry name" value="Prot_kinase_dom"/>
</dbReference>
<dbReference type="Pfam" id="PF00069">
    <property type="entry name" value="Pkinase"/>
    <property type="match status" value="1"/>
</dbReference>
<accession>A0A328VHY3</accession>
<dbReference type="Proteomes" id="UP000248706">
    <property type="component" value="Unassembled WGS sequence"/>
</dbReference>
<dbReference type="SMART" id="SM00220">
    <property type="entry name" value="S_TKc"/>
    <property type="match status" value="1"/>
</dbReference>
<evidence type="ECO:0000256" key="1">
    <source>
        <dbReference type="ARBA" id="ARBA00012513"/>
    </source>
</evidence>
<feature type="compositionally biased region" description="Low complexity" evidence="9">
    <location>
        <begin position="391"/>
        <end position="406"/>
    </location>
</feature>
<dbReference type="PROSITE" id="PS00108">
    <property type="entry name" value="PROTEIN_KINASE_ST"/>
    <property type="match status" value="1"/>
</dbReference>
<dbReference type="InterPro" id="IPR011009">
    <property type="entry name" value="Kinase-like_dom_sf"/>
</dbReference>
<keyword evidence="2" id="KW-0808">Transferase</keyword>
<dbReference type="GO" id="GO:0005524">
    <property type="term" value="F:ATP binding"/>
    <property type="evidence" value="ECO:0007669"/>
    <property type="project" value="UniProtKB-KW"/>
</dbReference>
<feature type="compositionally biased region" description="Basic and acidic residues" evidence="9">
    <location>
        <begin position="409"/>
        <end position="424"/>
    </location>
</feature>
<dbReference type="InterPro" id="IPR011990">
    <property type="entry name" value="TPR-like_helical_dom_sf"/>
</dbReference>
<dbReference type="CDD" id="cd14014">
    <property type="entry name" value="STKc_PknB_like"/>
    <property type="match status" value="1"/>
</dbReference>
<evidence type="ECO:0000313" key="12">
    <source>
        <dbReference type="Proteomes" id="UP000248706"/>
    </source>
</evidence>
<dbReference type="InterPro" id="IPR008271">
    <property type="entry name" value="Ser/Thr_kinase_AS"/>
</dbReference>
<feature type="compositionally biased region" description="Low complexity" evidence="9">
    <location>
        <begin position="339"/>
        <end position="353"/>
    </location>
</feature>
<dbReference type="EC" id="2.7.11.1" evidence="1"/>
<feature type="repeat" description="TPR" evidence="8">
    <location>
        <begin position="500"/>
        <end position="533"/>
    </location>
</feature>
<dbReference type="InterPro" id="IPR019734">
    <property type="entry name" value="TPR_rpt"/>
</dbReference>